<keyword evidence="2" id="KW-1185">Reference proteome</keyword>
<name>A0A835AWR4_9POAL</name>
<accession>A0A835AWR4</accession>
<dbReference type="PANTHER" id="PTHR36770">
    <property type="entry name" value="PHOTOSYSTEM I ASSEMBLY FACTOR PSA3, CHLOROPLASTIC"/>
    <property type="match status" value="1"/>
</dbReference>
<dbReference type="AlphaFoldDB" id="A0A835AWR4"/>
<evidence type="ECO:0000313" key="1">
    <source>
        <dbReference type="EMBL" id="KAF8679124.1"/>
    </source>
</evidence>
<dbReference type="OrthoDB" id="2013100at2759"/>
<dbReference type="EMBL" id="JACEFO010002125">
    <property type="protein sequence ID" value="KAF8679124.1"/>
    <property type="molecule type" value="Genomic_DNA"/>
</dbReference>
<reference evidence="1" key="1">
    <citation type="submission" date="2020-07" db="EMBL/GenBank/DDBJ databases">
        <title>Genome sequence and genetic diversity analysis of an under-domesticated orphan crop, white fonio (Digitaria exilis).</title>
        <authorList>
            <person name="Bennetzen J.L."/>
            <person name="Chen S."/>
            <person name="Ma X."/>
            <person name="Wang X."/>
            <person name="Yssel A.E.J."/>
            <person name="Chaluvadi S.R."/>
            <person name="Johnson M."/>
            <person name="Gangashetty P."/>
            <person name="Hamidou F."/>
            <person name="Sanogo M.D."/>
            <person name="Zwaenepoel A."/>
            <person name="Wallace J."/>
            <person name="Van De Peer Y."/>
            <person name="Van Deynze A."/>
        </authorList>
    </citation>
    <scope>NUCLEOTIDE SEQUENCE</scope>
    <source>
        <tissue evidence="1">Leaves</tissue>
    </source>
</reference>
<dbReference type="InterPro" id="IPR037736">
    <property type="entry name" value="PSA3"/>
</dbReference>
<comment type="caution">
    <text evidence="1">The sequence shown here is derived from an EMBL/GenBank/DDBJ whole genome shotgun (WGS) entry which is preliminary data.</text>
</comment>
<dbReference type="GO" id="GO:0048564">
    <property type="term" value="P:photosystem I assembly"/>
    <property type="evidence" value="ECO:0007669"/>
    <property type="project" value="InterPro"/>
</dbReference>
<evidence type="ECO:0000313" key="2">
    <source>
        <dbReference type="Proteomes" id="UP000636709"/>
    </source>
</evidence>
<proteinExistence type="predicted"/>
<protein>
    <submittedName>
        <fullName evidence="1">Uncharacterized protein</fullName>
    </submittedName>
</protein>
<sequence length="306" mass="33894">MGALPVAHKLAALTSPFLPRHRCPSAAHARRRRGRHGAVVVAYMEPNPNSPAAIAGRLVGALPVVGLVARILSDEGGVGGDIIDFAEFRRRVSKKCTVMDSQAFYDFNERRGKVLLISSLANKHLLRLSPVRSASVRGLTERTCLQPGDPFYVLLCCWLAAVGAGLLKTEEILEGVARLRISNDIEFEEETFIDMMRAAKEKRAKLKAPVPQIPMETRAEKALEAIYVCCFGQDMVEEEDEKLLRTILNAVFPSVGRPAIERMVASMAKQVASGERKRDGRTFSKEVQQRQLKDLEFLKQNKLDSA</sequence>
<dbReference type="PANTHER" id="PTHR36770:SF1">
    <property type="entry name" value="PHOTOSYSTEM I ASSEMBLY FACTOR PSA3, CHLOROPLASTIC"/>
    <property type="match status" value="1"/>
</dbReference>
<dbReference type="Proteomes" id="UP000636709">
    <property type="component" value="Unassembled WGS sequence"/>
</dbReference>
<organism evidence="1 2">
    <name type="scientific">Digitaria exilis</name>
    <dbReference type="NCBI Taxonomy" id="1010633"/>
    <lineage>
        <taxon>Eukaryota</taxon>
        <taxon>Viridiplantae</taxon>
        <taxon>Streptophyta</taxon>
        <taxon>Embryophyta</taxon>
        <taxon>Tracheophyta</taxon>
        <taxon>Spermatophyta</taxon>
        <taxon>Magnoliopsida</taxon>
        <taxon>Liliopsida</taxon>
        <taxon>Poales</taxon>
        <taxon>Poaceae</taxon>
        <taxon>PACMAD clade</taxon>
        <taxon>Panicoideae</taxon>
        <taxon>Panicodae</taxon>
        <taxon>Paniceae</taxon>
        <taxon>Anthephorinae</taxon>
        <taxon>Digitaria</taxon>
    </lineage>
</organism>
<gene>
    <name evidence="1" type="ORF">HU200_045888</name>
</gene>